<proteinExistence type="predicted"/>
<dbReference type="PANTHER" id="PTHR12526">
    <property type="entry name" value="GLYCOSYLTRANSFERASE"/>
    <property type="match status" value="1"/>
</dbReference>
<dbReference type="EMBL" id="JAHWQX010000001">
    <property type="protein sequence ID" value="MBW3096026.1"/>
    <property type="molecule type" value="Genomic_DNA"/>
</dbReference>
<gene>
    <name evidence="2" type="ORF">KY465_01895</name>
</gene>
<feature type="domain" description="Glycosyl transferase family 1" evidence="1">
    <location>
        <begin position="192"/>
        <end position="280"/>
    </location>
</feature>
<evidence type="ECO:0000259" key="1">
    <source>
        <dbReference type="Pfam" id="PF00534"/>
    </source>
</evidence>
<dbReference type="Proteomes" id="UP001430804">
    <property type="component" value="Unassembled WGS sequence"/>
</dbReference>
<name>A0ABS6WJB5_9HYPH</name>
<dbReference type="Pfam" id="PF00534">
    <property type="entry name" value="Glycos_transf_1"/>
    <property type="match status" value="1"/>
</dbReference>
<sequence>MCDVIGKEHRLFETIFLKRIDLCHIFWREDLFYLLQPAIIDRAARHLGYDYATLVRAVNSCAFTTSIYDHLFSASAELQERRSRFVTIDGYTVSSRKLQAIYEAEPDLPAPDLVIHDGVDIEHFSPRDTIPPEPQTFAIGWAGNSAWGRQNQGWDVKGYHRLFRPMMDALTERGLAVEARVADPQINRIRFEEMPDFYRDLDVFVCTSAMEGTPNTVLEAMACGVPVISTDVGIVPEAFGDLQTSLIIADPSPERLADCIAGLLQDRDRRLSLRQENRQRALNWSWEIKTREWWPFWQQVMARSMEPRTAIRREIYLRAMALQGARPPVANIV</sequence>
<dbReference type="InterPro" id="IPR001296">
    <property type="entry name" value="Glyco_trans_1"/>
</dbReference>
<reference evidence="2" key="1">
    <citation type="submission" date="2021-07" db="EMBL/GenBank/DDBJ databases">
        <title>Pseudohoeflea marina sp. nov. a polyhydroxyalcanoate-producing bacterium.</title>
        <authorList>
            <person name="Zheng W."/>
            <person name="Yu S."/>
            <person name="Huang Y."/>
        </authorList>
    </citation>
    <scope>NUCLEOTIDE SEQUENCE</scope>
    <source>
        <strain evidence="2">DP4N28-3</strain>
    </source>
</reference>
<organism evidence="2 3">
    <name type="scientific">Pseudohoeflea coraliihabitans</name>
    <dbReference type="NCBI Taxonomy" id="2860393"/>
    <lineage>
        <taxon>Bacteria</taxon>
        <taxon>Pseudomonadati</taxon>
        <taxon>Pseudomonadota</taxon>
        <taxon>Alphaproteobacteria</taxon>
        <taxon>Hyphomicrobiales</taxon>
        <taxon>Rhizobiaceae</taxon>
        <taxon>Pseudohoeflea</taxon>
    </lineage>
</organism>
<comment type="caution">
    <text evidence="2">The sequence shown here is derived from an EMBL/GenBank/DDBJ whole genome shotgun (WGS) entry which is preliminary data.</text>
</comment>
<dbReference type="CDD" id="cd03801">
    <property type="entry name" value="GT4_PimA-like"/>
    <property type="match status" value="1"/>
</dbReference>
<protein>
    <submittedName>
        <fullName evidence="2">Glycosyltransferase family 4 protein</fullName>
    </submittedName>
</protein>
<accession>A0ABS6WJB5</accession>
<evidence type="ECO:0000313" key="2">
    <source>
        <dbReference type="EMBL" id="MBW3096026.1"/>
    </source>
</evidence>
<dbReference type="PANTHER" id="PTHR12526:SF636">
    <property type="entry name" value="BLL3647 PROTEIN"/>
    <property type="match status" value="1"/>
</dbReference>
<keyword evidence="3" id="KW-1185">Reference proteome</keyword>
<evidence type="ECO:0000313" key="3">
    <source>
        <dbReference type="Proteomes" id="UP001430804"/>
    </source>
</evidence>